<feature type="region of interest" description="Disordered" evidence="1">
    <location>
        <begin position="85"/>
        <end position="134"/>
    </location>
</feature>
<accession>A0A3N0ZAI3</accession>
<dbReference type="Proteomes" id="UP000281406">
    <property type="component" value="Unassembled WGS sequence"/>
</dbReference>
<gene>
    <name evidence="2" type="ORF">DPX16_20769</name>
</gene>
<feature type="region of interest" description="Disordered" evidence="1">
    <location>
        <begin position="321"/>
        <end position="351"/>
    </location>
</feature>
<sequence length="452" mass="49871">MALPAVQLLCLEQGDPSLELHTSDFLQLACQTYFPDRSFCVFYHTGLSERSKARIPAGSPTEDFAAYVEWVLVNNNSPFTICPAEDDTSTTPHPETSHPPPITCTMERREPTADRGVQPAGMNETEPEERTEGVVAPGCEPQATVTETLVPTVMYRGKVLYFELRNRFFYDFKYNNNTQPYQDPAAFMSVSSPAMDLVYQLLHLRQRDLSIEEYVHQFLIPSPEPVHVMAASESVPVFAAIPEPRHVSADLPEPRHASADLPDPRHASTDLPDPHHVSADLPKPSHISVDLIEPSAEIAALAIMATAIWCVWAAHTSAPVPEPAPVHESIPEPAPVHESAPEPASIYESTPESTSVHESIPVFAPVPEPSLMAYDFPVCLDMTTEVVPEFPVCLDTTTEVVPEFPVCLDMTAEVVPELFVCLDATAEVVPELLTFHSEPWRAFLSSLPVYVM</sequence>
<keyword evidence="3" id="KW-1185">Reference proteome</keyword>
<name>A0A3N0ZAI3_ANAGA</name>
<comment type="caution">
    <text evidence="2">The sequence shown here is derived from an EMBL/GenBank/DDBJ whole genome shotgun (WGS) entry which is preliminary data.</text>
</comment>
<organism evidence="2 3">
    <name type="scientific">Anabarilius grahami</name>
    <name type="common">Kanglang fish</name>
    <name type="synonym">Barilius grahami</name>
    <dbReference type="NCBI Taxonomy" id="495550"/>
    <lineage>
        <taxon>Eukaryota</taxon>
        <taxon>Metazoa</taxon>
        <taxon>Chordata</taxon>
        <taxon>Craniata</taxon>
        <taxon>Vertebrata</taxon>
        <taxon>Euteleostomi</taxon>
        <taxon>Actinopterygii</taxon>
        <taxon>Neopterygii</taxon>
        <taxon>Teleostei</taxon>
        <taxon>Ostariophysi</taxon>
        <taxon>Cypriniformes</taxon>
        <taxon>Xenocyprididae</taxon>
        <taxon>Xenocypridinae</taxon>
        <taxon>Xenocypridinae incertae sedis</taxon>
        <taxon>Anabarilius</taxon>
    </lineage>
</organism>
<evidence type="ECO:0000313" key="3">
    <source>
        <dbReference type="Proteomes" id="UP000281406"/>
    </source>
</evidence>
<feature type="region of interest" description="Disordered" evidence="1">
    <location>
        <begin position="249"/>
        <end position="278"/>
    </location>
</feature>
<evidence type="ECO:0000256" key="1">
    <source>
        <dbReference type="SAM" id="MobiDB-lite"/>
    </source>
</evidence>
<dbReference type="OrthoDB" id="118234at2759"/>
<dbReference type="EMBL" id="RJVU01000282">
    <property type="protein sequence ID" value="ROL55393.1"/>
    <property type="molecule type" value="Genomic_DNA"/>
</dbReference>
<protein>
    <submittedName>
        <fullName evidence="2">Uncharacterized protein</fullName>
    </submittedName>
</protein>
<reference evidence="2 3" key="1">
    <citation type="submission" date="2018-10" db="EMBL/GenBank/DDBJ databases">
        <title>Genome assembly for a Yunnan-Guizhou Plateau 3E fish, Anabarilius grahami (Regan), and its evolutionary and genetic applications.</title>
        <authorList>
            <person name="Jiang W."/>
        </authorList>
    </citation>
    <scope>NUCLEOTIDE SEQUENCE [LARGE SCALE GENOMIC DNA]</scope>
    <source>
        <strain evidence="2">AG-KIZ</strain>
        <tissue evidence="2">Muscle</tissue>
    </source>
</reference>
<dbReference type="AlphaFoldDB" id="A0A3N0ZAI3"/>
<proteinExistence type="predicted"/>
<evidence type="ECO:0000313" key="2">
    <source>
        <dbReference type="EMBL" id="ROL55393.1"/>
    </source>
</evidence>